<dbReference type="EC" id="6.3.2.1" evidence="8"/>
<dbReference type="SUPFAM" id="SSF52374">
    <property type="entry name" value="Nucleotidylyl transferase"/>
    <property type="match status" value="1"/>
</dbReference>
<keyword evidence="6" id="KW-0067">ATP-binding</keyword>
<evidence type="ECO:0000256" key="5">
    <source>
        <dbReference type="ARBA" id="ARBA00022741"/>
    </source>
</evidence>
<dbReference type="Proteomes" id="UP000315283">
    <property type="component" value="Unassembled WGS sequence"/>
</dbReference>
<proteinExistence type="inferred from homology"/>
<comment type="caution">
    <text evidence="9">The sequence shown here is derived from an EMBL/GenBank/DDBJ whole genome shotgun (WGS) entry which is preliminary data.</text>
</comment>
<dbReference type="Pfam" id="PF02569">
    <property type="entry name" value="Pantoate_ligase"/>
    <property type="match status" value="1"/>
</dbReference>
<dbReference type="NCBIfam" id="TIGR00018">
    <property type="entry name" value="panC"/>
    <property type="match status" value="1"/>
</dbReference>
<dbReference type="GO" id="GO:0004592">
    <property type="term" value="F:pantoate-beta-alanine ligase activity"/>
    <property type="evidence" value="ECO:0007669"/>
    <property type="project" value="UniProtKB-UniRule"/>
</dbReference>
<evidence type="ECO:0000256" key="2">
    <source>
        <dbReference type="ARBA" id="ARBA00009256"/>
    </source>
</evidence>
<dbReference type="AlphaFoldDB" id="A0A520N5U4"/>
<dbReference type="InterPro" id="IPR003721">
    <property type="entry name" value="Pantoate_ligase"/>
</dbReference>
<comment type="similarity">
    <text evidence="2">Belongs to the pantothenate synthetase family.</text>
</comment>
<dbReference type="UniPathway" id="UPA00028">
    <property type="reaction ID" value="UER00005"/>
</dbReference>
<organism evidence="9 10">
    <name type="scientific">SAR86 cluster bacterium</name>
    <dbReference type="NCBI Taxonomy" id="2030880"/>
    <lineage>
        <taxon>Bacteria</taxon>
        <taxon>Pseudomonadati</taxon>
        <taxon>Pseudomonadota</taxon>
        <taxon>Gammaproteobacteria</taxon>
        <taxon>SAR86 cluster</taxon>
    </lineage>
</organism>
<dbReference type="GO" id="GO:0005829">
    <property type="term" value="C:cytosol"/>
    <property type="evidence" value="ECO:0007669"/>
    <property type="project" value="TreeGrafter"/>
</dbReference>
<keyword evidence="3 9" id="KW-0436">Ligase</keyword>
<keyword evidence="4" id="KW-0566">Pantothenate biosynthesis</keyword>
<evidence type="ECO:0000256" key="6">
    <source>
        <dbReference type="ARBA" id="ARBA00022840"/>
    </source>
</evidence>
<sequence length="247" mass="27721">MGNLHEGHASLIDIAKKTGNEVVSTIYVNSLQFNDKNDFINYPKTLDTDIELLGKKGCNHLILPDSSILDNIKSIKAPIKSMKLCGAHRPGHFDGVLTILNRLFEIINPHSVVFGKKDYQQFLLVKDFIDEKKLNINIIGANTIRNNNGLALSSRNILLTEKDKIIAPTLYKTLKDIEKNKAYLNSEYLKTKLDYLKSSGFKVDYLMSCDTESLEESYNINNNDLLIAVAAHLGSVRLIDNLVISKL</sequence>
<evidence type="ECO:0000256" key="1">
    <source>
        <dbReference type="ARBA" id="ARBA00004990"/>
    </source>
</evidence>
<protein>
    <recommendedName>
        <fullName evidence="8">Pantoate--beta-alanine ligase</fullName>
        <ecNumber evidence="8">6.3.2.1</ecNumber>
    </recommendedName>
</protein>
<keyword evidence="5" id="KW-0547">Nucleotide-binding</keyword>
<dbReference type="InterPro" id="IPR042176">
    <property type="entry name" value="Pantoate_ligase_C"/>
</dbReference>
<name>A0A520N5U4_9GAMM</name>
<dbReference type="EMBL" id="SHBJ01000008">
    <property type="protein sequence ID" value="RZO28795.1"/>
    <property type="molecule type" value="Genomic_DNA"/>
</dbReference>
<evidence type="ECO:0000313" key="9">
    <source>
        <dbReference type="EMBL" id="RZO28795.1"/>
    </source>
</evidence>
<comment type="pathway">
    <text evidence="1">Cofactor biosynthesis; (R)-pantothenate biosynthesis; (R)-pantothenate from (R)-pantoate and beta-alanine: step 1/1.</text>
</comment>
<comment type="catalytic activity">
    <reaction evidence="7">
        <text>(R)-pantoate + beta-alanine + ATP = (R)-pantothenate + AMP + diphosphate + H(+)</text>
        <dbReference type="Rhea" id="RHEA:10912"/>
        <dbReference type="ChEBI" id="CHEBI:15378"/>
        <dbReference type="ChEBI" id="CHEBI:15980"/>
        <dbReference type="ChEBI" id="CHEBI:29032"/>
        <dbReference type="ChEBI" id="CHEBI:30616"/>
        <dbReference type="ChEBI" id="CHEBI:33019"/>
        <dbReference type="ChEBI" id="CHEBI:57966"/>
        <dbReference type="ChEBI" id="CHEBI:456215"/>
        <dbReference type="EC" id="6.3.2.1"/>
    </reaction>
</comment>
<dbReference type="Gene3D" id="3.40.50.620">
    <property type="entry name" value="HUPs"/>
    <property type="match status" value="1"/>
</dbReference>
<dbReference type="Gene3D" id="3.30.1300.10">
    <property type="entry name" value="Pantoate-beta-alanine ligase, C-terminal domain"/>
    <property type="match status" value="1"/>
</dbReference>
<dbReference type="PANTHER" id="PTHR21299:SF1">
    <property type="entry name" value="PANTOATE--BETA-ALANINE LIGASE"/>
    <property type="match status" value="1"/>
</dbReference>
<evidence type="ECO:0000256" key="4">
    <source>
        <dbReference type="ARBA" id="ARBA00022655"/>
    </source>
</evidence>
<evidence type="ECO:0000313" key="10">
    <source>
        <dbReference type="Proteomes" id="UP000315283"/>
    </source>
</evidence>
<dbReference type="GO" id="GO:0015940">
    <property type="term" value="P:pantothenate biosynthetic process"/>
    <property type="evidence" value="ECO:0007669"/>
    <property type="project" value="UniProtKB-UniRule"/>
</dbReference>
<gene>
    <name evidence="9" type="primary">panC</name>
    <name evidence="9" type="ORF">EVA97_01885</name>
</gene>
<accession>A0A520N5U4</accession>
<evidence type="ECO:0000256" key="3">
    <source>
        <dbReference type="ARBA" id="ARBA00022598"/>
    </source>
</evidence>
<reference evidence="9 10" key="1">
    <citation type="submission" date="2019-02" db="EMBL/GenBank/DDBJ databases">
        <title>Prokaryotic population dynamics and viral predation in marine succession experiment using metagenomics: the confinement effect.</title>
        <authorList>
            <person name="Haro-Moreno J.M."/>
            <person name="Rodriguez-Valera F."/>
            <person name="Lopez-Perez M."/>
        </authorList>
    </citation>
    <scope>NUCLEOTIDE SEQUENCE [LARGE SCALE GENOMIC DNA]</scope>
    <source>
        <strain evidence="9">MED-G164</strain>
    </source>
</reference>
<evidence type="ECO:0000256" key="8">
    <source>
        <dbReference type="NCBIfam" id="TIGR00018"/>
    </source>
</evidence>
<dbReference type="InterPro" id="IPR014729">
    <property type="entry name" value="Rossmann-like_a/b/a_fold"/>
</dbReference>
<evidence type="ECO:0000256" key="7">
    <source>
        <dbReference type="ARBA" id="ARBA00048258"/>
    </source>
</evidence>
<dbReference type="PANTHER" id="PTHR21299">
    <property type="entry name" value="CYTIDYLATE KINASE/PANTOATE-BETA-ALANINE LIGASE"/>
    <property type="match status" value="1"/>
</dbReference>
<dbReference type="GO" id="GO:0005524">
    <property type="term" value="F:ATP binding"/>
    <property type="evidence" value="ECO:0007669"/>
    <property type="project" value="UniProtKB-KW"/>
</dbReference>